<evidence type="ECO:0000313" key="5">
    <source>
        <dbReference type="EMBL" id="KAF2826148.1"/>
    </source>
</evidence>
<evidence type="ECO:0000256" key="1">
    <source>
        <dbReference type="ARBA" id="ARBA00011045"/>
    </source>
</evidence>
<protein>
    <submittedName>
        <fullName evidence="5">Hsp70 nucleotide exchange factor fes1</fullName>
    </submittedName>
</protein>
<dbReference type="AlphaFoldDB" id="A0A6A6ZZR1"/>
<dbReference type="OrthoDB" id="10250458at2759"/>
<dbReference type="InterPro" id="IPR011989">
    <property type="entry name" value="ARM-like"/>
</dbReference>
<keyword evidence="2" id="KW-0677">Repeat</keyword>
<comment type="similarity">
    <text evidence="1">Belongs to the FES1 family.</text>
</comment>
<accession>A0A6A6ZZR1</accession>
<gene>
    <name evidence="5" type="ORF">CC86DRAFT_293423</name>
</gene>
<dbReference type="InterPro" id="IPR013918">
    <property type="entry name" value="Nucleotide_exch_fac_Fes1"/>
</dbReference>
<comment type="function">
    <text evidence="3">Functions as a nucleotide exchange factor (NEF) for Hsp70 chaperones which accelerates the release of ADP. Required for fully efficient Hsp70-mediated folding of proteins.</text>
</comment>
<evidence type="ECO:0000313" key="6">
    <source>
        <dbReference type="Proteomes" id="UP000799424"/>
    </source>
</evidence>
<evidence type="ECO:0000256" key="3">
    <source>
        <dbReference type="ARBA" id="ARBA00024912"/>
    </source>
</evidence>
<dbReference type="SUPFAM" id="SSF48371">
    <property type="entry name" value="ARM repeat"/>
    <property type="match status" value="1"/>
</dbReference>
<feature type="domain" description="Nucleotide exchange factor Fes1" evidence="4">
    <location>
        <begin position="7"/>
        <end position="94"/>
    </location>
</feature>
<dbReference type="EMBL" id="MU006226">
    <property type="protein sequence ID" value="KAF2826148.1"/>
    <property type="molecule type" value="Genomic_DNA"/>
</dbReference>
<name>A0A6A6ZZR1_9PLEO</name>
<dbReference type="Pfam" id="PF13646">
    <property type="entry name" value="HEAT_2"/>
    <property type="match status" value="1"/>
</dbReference>
<dbReference type="GO" id="GO:0005783">
    <property type="term" value="C:endoplasmic reticulum"/>
    <property type="evidence" value="ECO:0007669"/>
    <property type="project" value="TreeGrafter"/>
</dbReference>
<keyword evidence="6" id="KW-1185">Reference proteome</keyword>
<dbReference type="Proteomes" id="UP000799424">
    <property type="component" value="Unassembled WGS sequence"/>
</dbReference>
<evidence type="ECO:0000256" key="2">
    <source>
        <dbReference type="ARBA" id="ARBA00022737"/>
    </source>
</evidence>
<dbReference type="Gene3D" id="1.25.10.10">
    <property type="entry name" value="Leucine-rich Repeat Variant"/>
    <property type="match status" value="1"/>
</dbReference>
<dbReference type="InterPro" id="IPR050693">
    <property type="entry name" value="Hsp70_NEF-Inhibitors"/>
</dbReference>
<dbReference type="GO" id="GO:0000774">
    <property type="term" value="F:adenyl-nucleotide exchange factor activity"/>
    <property type="evidence" value="ECO:0007669"/>
    <property type="project" value="TreeGrafter"/>
</dbReference>
<reference evidence="5" key="1">
    <citation type="journal article" date="2020" name="Stud. Mycol.">
        <title>101 Dothideomycetes genomes: a test case for predicting lifestyles and emergence of pathogens.</title>
        <authorList>
            <person name="Haridas S."/>
            <person name="Albert R."/>
            <person name="Binder M."/>
            <person name="Bloem J."/>
            <person name="Labutti K."/>
            <person name="Salamov A."/>
            <person name="Andreopoulos B."/>
            <person name="Baker S."/>
            <person name="Barry K."/>
            <person name="Bills G."/>
            <person name="Bluhm B."/>
            <person name="Cannon C."/>
            <person name="Castanera R."/>
            <person name="Culley D."/>
            <person name="Daum C."/>
            <person name="Ezra D."/>
            <person name="Gonzalez J."/>
            <person name="Henrissat B."/>
            <person name="Kuo A."/>
            <person name="Liang C."/>
            <person name="Lipzen A."/>
            <person name="Lutzoni F."/>
            <person name="Magnuson J."/>
            <person name="Mondo S."/>
            <person name="Nolan M."/>
            <person name="Ohm R."/>
            <person name="Pangilinan J."/>
            <person name="Park H.-J."/>
            <person name="Ramirez L."/>
            <person name="Alfaro M."/>
            <person name="Sun H."/>
            <person name="Tritt A."/>
            <person name="Yoshinaga Y."/>
            <person name="Zwiers L.-H."/>
            <person name="Turgeon B."/>
            <person name="Goodwin S."/>
            <person name="Spatafora J."/>
            <person name="Crous P."/>
            <person name="Grigoriev I."/>
        </authorList>
    </citation>
    <scope>NUCLEOTIDE SEQUENCE</scope>
    <source>
        <strain evidence="5">CBS 113818</strain>
    </source>
</reference>
<dbReference type="PANTHER" id="PTHR19316:SF18">
    <property type="entry name" value="HSP70-BINDING PROTEIN 1"/>
    <property type="match status" value="1"/>
</dbReference>
<dbReference type="Pfam" id="PF08609">
    <property type="entry name" value="Fes1"/>
    <property type="match status" value="1"/>
</dbReference>
<sequence>MTDANLHEALMWGIRNSGDSESTKDEPKMQIGPGAVAALFAHADPRFEKPISPKEQMENSMAAAKNKKLTVGHRVTALDNLEQIIDQLDQANYMMETKALSDDLIVLLQDEEPEIRACAARCCGVAVQNNIRTQERLLILKAYPPLMRLATEDTDRQVRKSAITALSSAVRNFQPGLDAAVSLAPAEFKPQEPLDAHDMESVDILINKLRDSV</sequence>
<proteinExistence type="inferred from homology"/>
<dbReference type="InterPro" id="IPR016024">
    <property type="entry name" value="ARM-type_fold"/>
</dbReference>
<organism evidence="5 6">
    <name type="scientific">Ophiobolus disseminans</name>
    <dbReference type="NCBI Taxonomy" id="1469910"/>
    <lineage>
        <taxon>Eukaryota</taxon>
        <taxon>Fungi</taxon>
        <taxon>Dikarya</taxon>
        <taxon>Ascomycota</taxon>
        <taxon>Pezizomycotina</taxon>
        <taxon>Dothideomycetes</taxon>
        <taxon>Pleosporomycetidae</taxon>
        <taxon>Pleosporales</taxon>
        <taxon>Pleosporineae</taxon>
        <taxon>Phaeosphaeriaceae</taxon>
        <taxon>Ophiobolus</taxon>
    </lineage>
</organism>
<dbReference type="PANTHER" id="PTHR19316">
    <property type="entry name" value="PROTEIN FOLDING REGULATOR"/>
    <property type="match status" value="1"/>
</dbReference>
<evidence type="ECO:0000259" key="4">
    <source>
        <dbReference type="Pfam" id="PF08609"/>
    </source>
</evidence>